<dbReference type="EMBL" id="LK033279">
    <property type="protein sequence ID" value="CDY54105.1"/>
    <property type="molecule type" value="Genomic_DNA"/>
</dbReference>
<dbReference type="PaxDb" id="3708-A0A078ISM0"/>
<name>A0A078ISM0_BRANA</name>
<sequence length="30" mass="3523">MSSKTRSKKEQYSEPHWVVVNGEWFGRIVG</sequence>
<dbReference type="Proteomes" id="UP000028999">
    <property type="component" value="Unassembled WGS sequence"/>
</dbReference>
<reference evidence="1 2" key="1">
    <citation type="journal article" date="2014" name="Science">
        <title>Plant genetics. Early allopolyploid evolution in the post-Neolithic Brassica napus oilseed genome.</title>
        <authorList>
            <person name="Chalhoub B."/>
            <person name="Denoeud F."/>
            <person name="Liu S."/>
            <person name="Parkin I.A."/>
            <person name="Tang H."/>
            <person name="Wang X."/>
            <person name="Chiquet J."/>
            <person name="Belcram H."/>
            <person name="Tong C."/>
            <person name="Samans B."/>
            <person name="Correa M."/>
            <person name="Da Silva C."/>
            <person name="Just J."/>
            <person name="Falentin C."/>
            <person name="Koh C.S."/>
            <person name="Le Clainche I."/>
            <person name="Bernard M."/>
            <person name="Bento P."/>
            <person name="Noel B."/>
            <person name="Labadie K."/>
            <person name="Alberti A."/>
            <person name="Charles M."/>
            <person name="Arnaud D."/>
            <person name="Guo H."/>
            <person name="Daviaud C."/>
            <person name="Alamery S."/>
            <person name="Jabbari K."/>
            <person name="Zhao M."/>
            <person name="Edger P.P."/>
            <person name="Chelaifa H."/>
            <person name="Tack D."/>
            <person name="Lassalle G."/>
            <person name="Mestiri I."/>
            <person name="Schnel N."/>
            <person name="Le Paslier M.C."/>
            <person name="Fan G."/>
            <person name="Renault V."/>
            <person name="Bayer P.E."/>
            <person name="Golicz A.A."/>
            <person name="Manoli S."/>
            <person name="Lee T.H."/>
            <person name="Thi V.H."/>
            <person name="Chalabi S."/>
            <person name="Hu Q."/>
            <person name="Fan C."/>
            <person name="Tollenaere R."/>
            <person name="Lu Y."/>
            <person name="Battail C."/>
            <person name="Shen J."/>
            <person name="Sidebottom C.H."/>
            <person name="Wang X."/>
            <person name="Canaguier A."/>
            <person name="Chauveau A."/>
            <person name="Berard A."/>
            <person name="Deniot G."/>
            <person name="Guan M."/>
            <person name="Liu Z."/>
            <person name="Sun F."/>
            <person name="Lim Y.P."/>
            <person name="Lyons E."/>
            <person name="Town C.D."/>
            <person name="Bancroft I."/>
            <person name="Wang X."/>
            <person name="Meng J."/>
            <person name="Ma J."/>
            <person name="Pires J.C."/>
            <person name="King G.J."/>
            <person name="Brunel D."/>
            <person name="Delourme R."/>
            <person name="Renard M."/>
            <person name="Aury J.M."/>
            <person name="Adams K.L."/>
            <person name="Batley J."/>
            <person name="Snowdon R.J."/>
            <person name="Tost J."/>
            <person name="Edwards D."/>
            <person name="Zhou Y."/>
            <person name="Hua W."/>
            <person name="Sharpe A.G."/>
            <person name="Paterson A.H."/>
            <person name="Guan C."/>
            <person name="Wincker P."/>
        </authorList>
    </citation>
    <scope>NUCLEOTIDE SEQUENCE [LARGE SCALE GENOMIC DNA]</scope>
    <source>
        <strain evidence="2">cv. Darmor-bzh</strain>
    </source>
</reference>
<dbReference type="AlphaFoldDB" id="A0A078ISM0"/>
<evidence type="ECO:0000313" key="2">
    <source>
        <dbReference type="Proteomes" id="UP000028999"/>
    </source>
</evidence>
<protein>
    <submittedName>
        <fullName evidence="1">BnaC04g53840D protein</fullName>
    </submittedName>
</protein>
<keyword evidence="2" id="KW-1185">Reference proteome</keyword>
<gene>
    <name evidence="1" type="primary">BnaC04g53840D</name>
    <name evidence="1" type="ORF">GSBRNA2T00013376001</name>
</gene>
<evidence type="ECO:0000313" key="1">
    <source>
        <dbReference type="EMBL" id="CDY54105.1"/>
    </source>
</evidence>
<dbReference type="Gramene" id="CDY54105">
    <property type="protein sequence ID" value="CDY54105"/>
    <property type="gene ID" value="GSBRNA2T00013376001"/>
</dbReference>
<proteinExistence type="predicted"/>
<organism evidence="1 2">
    <name type="scientific">Brassica napus</name>
    <name type="common">Rape</name>
    <dbReference type="NCBI Taxonomy" id="3708"/>
    <lineage>
        <taxon>Eukaryota</taxon>
        <taxon>Viridiplantae</taxon>
        <taxon>Streptophyta</taxon>
        <taxon>Embryophyta</taxon>
        <taxon>Tracheophyta</taxon>
        <taxon>Spermatophyta</taxon>
        <taxon>Magnoliopsida</taxon>
        <taxon>eudicotyledons</taxon>
        <taxon>Gunneridae</taxon>
        <taxon>Pentapetalae</taxon>
        <taxon>rosids</taxon>
        <taxon>malvids</taxon>
        <taxon>Brassicales</taxon>
        <taxon>Brassicaceae</taxon>
        <taxon>Brassiceae</taxon>
        <taxon>Brassica</taxon>
    </lineage>
</organism>
<accession>A0A078ISM0</accession>